<evidence type="ECO:0000313" key="2">
    <source>
        <dbReference type="EMBL" id="CAK5281915.1"/>
    </source>
</evidence>
<proteinExistence type="predicted"/>
<gene>
    <name evidence="2" type="ORF">MYCIT1_LOCUS33274</name>
</gene>
<comment type="caution">
    <text evidence="2">The sequence shown here is derived from an EMBL/GenBank/DDBJ whole genome shotgun (WGS) entry which is preliminary data.</text>
</comment>
<feature type="compositionally biased region" description="Low complexity" evidence="1">
    <location>
        <begin position="120"/>
        <end position="134"/>
    </location>
</feature>
<dbReference type="EMBL" id="CAVNYO010000444">
    <property type="protein sequence ID" value="CAK5281915.1"/>
    <property type="molecule type" value="Genomic_DNA"/>
</dbReference>
<protein>
    <submittedName>
        <fullName evidence="2">Uncharacterized protein</fullName>
    </submittedName>
</protein>
<accession>A0AAD2HVK9</accession>
<organism evidence="2 3">
    <name type="scientific">Mycena citricolor</name>
    <dbReference type="NCBI Taxonomy" id="2018698"/>
    <lineage>
        <taxon>Eukaryota</taxon>
        <taxon>Fungi</taxon>
        <taxon>Dikarya</taxon>
        <taxon>Basidiomycota</taxon>
        <taxon>Agaricomycotina</taxon>
        <taxon>Agaricomycetes</taxon>
        <taxon>Agaricomycetidae</taxon>
        <taxon>Agaricales</taxon>
        <taxon>Marasmiineae</taxon>
        <taxon>Mycenaceae</taxon>
        <taxon>Mycena</taxon>
    </lineage>
</organism>
<keyword evidence="3" id="KW-1185">Reference proteome</keyword>
<evidence type="ECO:0000256" key="1">
    <source>
        <dbReference type="SAM" id="MobiDB-lite"/>
    </source>
</evidence>
<dbReference type="Proteomes" id="UP001295794">
    <property type="component" value="Unassembled WGS sequence"/>
</dbReference>
<dbReference type="AlphaFoldDB" id="A0AAD2HVK9"/>
<sequence length="281" mass="31166">MDSCMACSSSRSAARAYKLHLVLRFRRPSRLFHLQFPPSGFRFTPSPCMFNHTERLQKMDSQRFEISNKAWARESYASSSCSSGASISSIRCSSPAYDLSRFSCVSSVLDFPADALSDLESSRSSGASSSSAALPVYTYPPRPERIPATGKRKQVTLQQEVEEEEDAEPSSDTVLAILRPSVRLPLGLRRFARPAKPVISRPGSAIPHAALPRSFGCLSASAFEDELDAMLTGGAVRVAVRVDRVAGSWTEEWDAPAEQEHERRRRRAMEPVSFVHIRRAR</sequence>
<feature type="region of interest" description="Disordered" evidence="1">
    <location>
        <begin position="120"/>
        <end position="152"/>
    </location>
</feature>
<evidence type="ECO:0000313" key="3">
    <source>
        <dbReference type="Proteomes" id="UP001295794"/>
    </source>
</evidence>
<reference evidence="2" key="1">
    <citation type="submission" date="2023-11" db="EMBL/GenBank/DDBJ databases">
        <authorList>
            <person name="De Vega J J."/>
            <person name="De Vega J J."/>
        </authorList>
    </citation>
    <scope>NUCLEOTIDE SEQUENCE</scope>
</reference>
<name>A0AAD2HVK9_9AGAR</name>